<evidence type="ECO:0000256" key="3">
    <source>
        <dbReference type="ARBA" id="ARBA00022475"/>
    </source>
</evidence>
<feature type="transmembrane region" description="Helical" evidence="9">
    <location>
        <begin position="398"/>
        <end position="419"/>
    </location>
</feature>
<dbReference type="SUPFAM" id="SSF103473">
    <property type="entry name" value="MFS general substrate transporter"/>
    <property type="match status" value="2"/>
</dbReference>
<keyword evidence="3" id="KW-1003">Cell membrane</keyword>
<feature type="transmembrane region" description="Helical" evidence="9">
    <location>
        <begin position="79"/>
        <end position="100"/>
    </location>
</feature>
<feature type="transmembrane region" description="Helical" evidence="9">
    <location>
        <begin position="431"/>
        <end position="451"/>
    </location>
</feature>
<dbReference type="GO" id="GO:0005886">
    <property type="term" value="C:plasma membrane"/>
    <property type="evidence" value="ECO:0007669"/>
    <property type="project" value="UniProtKB-SubCell"/>
</dbReference>
<dbReference type="PROSITE" id="PS50850">
    <property type="entry name" value="MFS"/>
    <property type="match status" value="1"/>
</dbReference>
<dbReference type="GO" id="GO:1904680">
    <property type="term" value="F:peptide transmembrane transporter activity"/>
    <property type="evidence" value="ECO:0007669"/>
    <property type="project" value="InterPro"/>
</dbReference>
<keyword evidence="5" id="KW-0653">Protein transport</keyword>
<dbReference type="InterPro" id="IPR020846">
    <property type="entry name" value="MFS_dom"/>
</dbReference>
<keyword evidence="2 8" id="KW-0813">Transport</keyword>
<keyword evidence="4 8" id="KW-0812">Transmembrane</keyword>
<dbReference type="InterPro" id="IPR005279">
    <property type="entry name" value="Dipep/tripep_permease"/>
</dbReference>
<comment type="subcellular location">
    <subcellularLocation>
        <location evidence="1">Cell membrane</location>
        <topology evidence="1">Multi-pass membrane protein</topology>
    </subcellularLocation>
    <subcellularLocation>
        <location evidence="8">Membrane</location>
        <topology evidence="8">Multi-pass membrane protein</topology>
    </subcellularLocation>
</comment>
<dbReference type="NCBIfam" id="TIGR00924">
    <property type="entry name" value="yjdL_sub1_fam"/>
    <property type="match status" value="1"/>
</dbReference>
<name>A0A6J4KPR0_9BACT</name>
<comment type="similarity">
    <text evidence="8">Belongs to the major facilitator superfamily. Proton-dependent oligopeptide transporter (POT/PTR) (TC 2.A.17) family.</text>
</comment>
<evidence type="ECO:0000256" key="5">
    <source>
        <dbReference type="ARBA" id="ARBA00022856"/>
    </source>
</evidence>
<proteinExistence type="inferred from homology"/>
<feature type="domain" description="Major facilitator superfamily (MFS) profile" evidence="10">
    <location>
        <begin position="41"/>
        <end position="531"/>
    </location>
</feature>
<dbReference type="GO" id="GO:0006857">
    <property type="term" value="P:oligopeptide transport"/>
    <property type="evidence" value="ECO:0007669"/>
    <property type="project" value="InterPro"/>
</dbReference>
<feature type="transmembrane region" description="Helical" evidence="9">
    <location>
        <begin position="287"/>
        <end position="305"/>
    </location>
</feature>
<reference evidence="11" key="1">
    <citation type="submission" date="2020-02" db="EMBL/GenBank/DDBJ databases">
        <authorList>
            <person name="Meier V. D."/>
        </authorList>
    </citation>
    <scope>NUCLEOTIDE SEQUENCE</scope>
    <source>
        <strain evidence="11">AVDCRST_MAG40</strain>
    </source>
</reference>
<feature type="transmembrane region" description="Helical" evidence="9">
    <location>
        <begin position="256"/>
        <end position="275"/>
    </location>
</feature>
<evidence type="ECO:0000256" key="6">
    <source>
        <dbReference type="ARBA" id="ARBA00022989"/>
    </source>
</evidence>
<accession>A0A6J4KPR0</accession>
<evidence type="ECO:0000256" key="2">
    <source>
        <dbReference type="ARBA" id="ARBA00022448"/>
    </source>
</evidence>
<feature type="transmembrane region" description="Helical" evidence="9">
    <location>
        <begin position="365"/>
        <end position="386"/>
    </location>
</feature>
<dbReference type="InterPro" id="IPR050171">
    <property type="entry name" value="MFS_Transporters"/>
</dbReference>
<dbReference type="EMBL" id="CADCTX010000276">
    <property type="protein sequence ID" value="CAA9310703.1"/>
    <property type="molecule type" value="Genomic_DNA"/>
</dbReference>
<feature type="transmembrane region" description="Helical" evidence="9">
    <location>
        <begin position="54"/>
        <end position="73"/>
    </location>
</feature>
<dbReference type="PROSITE" id="PS01023">
    <property type="entry name" value="PTR2_2"/>
    <property type="match status" value="1"/>
</dbReference>
<dbReference type="PANTHER" id="PTHR23517">
    <property type="entry name" value="RESISTANCE PROTEIN MDTM, PUTATIVE-RELATED-RELATED"/>
    <property type="match status" value="1"/>
</dbReference>
<keyword evidence="5" id="KW-0571">Peptide transport</keyword>
<feature type="transmembrane region" description="Helical" evidence="9">
    <location>
        <begin position="139"/>
        <end position="155"/>
    </location>
</feature>
<dbReference type="PROSITE" id="PS01022">
    <property type="entry name" value="PTR2_1"/>
    <property type="match status" value="1"/>
</dbReference>
<dbReference type="InterPro" id="IPR018456">
    <property type="entry name" value="PTR2_symporter_CS"/>
</dbReference>
<evidence type="ECO:0000256" key="8">
    <source>
        <dbReference type="RuleBase" id="RU003755"/>
    </source>
</evidence>
<feature type="transmembrane region" description="Helical" evidence="9">
    <location>
        <begin position="501"/>
        <end position="522"/>
    </location>
</feature>
<evidence type="ECO:0000256" key="4">
    <source>
        <dbReference type="ARBA" id="ARBA00022692"/>
    </source>
</evidence>
<dbReference type="AlphaFoldDB" id="A0A6J4KPR0"/>
<gene>
    <name evidence="11" type="ORF">AVDCRST_MAG40-952</name>
</gene>
<evidence type="ECO:0000256" key="7">
    <source>
        <dbReference type="ARBA" id="ARBA00023136"/>
    </source>
</evidence>
<evidence type="ECO:0000256" key="9">
    <source>
        <dbReference type="SAM" id="Phobius"/>
    </source>
</evidence>
<evidence type="ECO:0000256" key="1">
    <source>
        <dbReference type="ARBA" id="ARBA00004651"/>
    </source>
</evidence>
<dbReference type="CDD" id="cd17346">
    <property type="entry name" value="MFS_DtpA_like"/>
    <property type="match status" value="1"/>
</dbReference>
<feature type="transmembrane region" description="Helical" evidence="9">
    <location>
        <begin position="176"/>
        <end position="199"/>
    </location>
</feature>
<evidence type="ECO:0000259" key="10">
    <source>
        <dbReference type="PROSITE" id="PS50850"/>
    </source>
</evidence>
<feature type="transmembrane region" description="Helical" evidence="9">
    <location>
        <begin position="463"/>
        <end position="481"/>
    </location>
</feature>
<dbReference type="PANTHER" id="PTHR23517:SF15">
    <property type="entry name" value="PROTON-DEPENDENT OLIGOPEPTIDE FAMILY TRANSPORT PROTEIN"/>
    <property type="match status" value="1"/>
</dbReference>
<feature type="transmembrane region" description="Helical" evidence="9">
    <location>
        <begin position="112"/>
        <end position="133"/>
    </location>
</feature>
<dbReference type="InterPro" id="IPR036259">
    <property type="entry name" value="MFS_trans_sf"/>
</dbReference>
<dbReference type="Pfam" id="PF00854">
    <property type="entry name" value="PTR2"/>
    <property type="match status" value="1"/>
</dbReference>
<keyword evidence="7 9" id="KW-0472">Membrane</keyword>
<dbReference type="Gene3D" id="1.20.1250.20">
    <property type="entry name" value="MFS general substrate transporter like domains"/>
    <property type="match status" value="1"/>
</dbReference>
<keyword evidence="6 9" id="KW-1133">Transmembrane helix</keyword>
<evidence type="ECO:0000313" key="11">
    <source>
        <dbReference type="EMBL" id="CAA9310703.1"/>
    </source>
</evidence>
<organism evidence="11">
    <name type="scientific">uncultured Gemmatimonadaceae bacterium</name>
    <dbReference type="NCBI Taxonomy" id="246130"/>
    <lineage>
        <taxon>Bacteria</taxon>
        <taxon>Pseudomonadati</taxon>
        <taxon>Gemmatimonadota</taxon>
        <taxon>Gemmatimonadia</taxon>
        <taxon>Gemmatimonadales</taxon>
        <taxon>Gemmatimonadaceae</taxon>
        <taxon>environmental samples</taxon>
    </lineage>
</organism>
<dbReference type="InterPro" id="IPR000109">
    <property type="entry name" value="POT_fam"/>
</dbReference>
<protein>
    <submittedName>
        <fullName evidence="11">Di-tripeptide/cation symporter</fullName>
    </submittedName>
</protein>
<feature type="transmembrane region" description="Helical" evidence="9">
    <location>
        <begin position="317"/>
        <end position="334"/>
    </location>
</feature>
<sequence length="531" mass="56311">MSTPVTDRPDAERAEVVGVATDSTPPFADRGFFGHPRGLSTLFFTEMWERFSYYGLRPLLILFMTAAVARGGYGFDRTTASAIVGIYAAFVYLMSLPGGWVADRLLGLRRAIFLGAALISAGHIAIGLSGLAGAGNGKVPFFAGLILIVLGTGLLKPNISAIVGDLYPEGGARRDAGFSIFYMGINLGSFIGQFVTGFLGERVDWHVGMGAAGVAMLIGLTVYGLRQKATLGSIGLEPTRHPDPVVQARQERTVKLSVVGFLAALVLVFGLAASGAIQLDPVAIAEYMTYAMVGMAVLFFAFVFGFGKLTGDEKKRVGVIVVLFAFAAVFWSAFEQAPTSLNLFAADFTDRQVGGFEVPATWFQIVNSGAIILLAPLFAVLWVRLADRGIDLSSPTKFALGLALAGFGFVLMIFAANIVVSSGGRTLVSPWWLIGSYVLQSAGELCLSPVGLSSMTKLSPRKYVGQMMGIWFLASALGNLIGGRVGGHVDPEKLEQMPTLFSVTTISLFAAAAVLALLIVPIRRMMAGTTK</sequence>